<dbReference type="PANTHER" id="PTHR28259">
    <property type="entry name" value="FLUORIDE EXPORT PROTEIN 1-RELATED"/>
    <property type="match status" value="1"/>
</dbReference>
<keyword evidence="6 11" id="KW-0406">Ion transport</keyword>
<dbReference type="KEGG" id="uli:ETAA1_52370"/>
<comment type="catalytic activity">
    <reaction evidence="10">
        <text>fluoride(in) = fluoride(out)</text>
        <dbReference type="Rhea" id="RHEA:76159"/>
        <dbReference type="ChEBI" id="CHEBI:17051"/>
    </reaction>
    <physiologicalReaction direction="left-to-right" evidence="10">
        <dbReference type="Rhea" id="RHEA:76160"/>
    </physiologicalReaction>
</comment>
<feature type="binding site" evidence="11">
    <location>
        <position position="84"/>
    </location>
    <ligand>
        <name>Na(+)</name>
        <dbReference type="ChEBI" id="CHEBI:29101"/>
        <note>structural</note>
    </ligand>
</feature>
<dbReference type="GO" id="GO:0005886">
    <property type="term" value="C:plasma membrane"/>
    <property type="evidence" value="ECO:0007669"/>
    <property type="project" value="UniProtKB-SubCell"/>
</dbReference>
<dbReference type="GO" id="GO:0046872">
    <property type="term" value="F:metal ion binding"/>
    <property type="evidence" value="ECO:0007669"/>
    <property type="project" value="UniProtKB-KW"/>
</dbReference>
<evidence type="ECO:0000256" key="7">
    <source>
        <dbReference type="ARBA" id="ARBA00023136"/>
    </source>
</evidence>
<dbReference type="EMBL" id="CP036273">
    <property type="protein sequence ID" value="QDU23245.1"/>
    <property type="molecule type" value="Genomic_DNA"/>
</dbReference>
<comment type="similarity">
    <text evidence="9 11">Belongs to the fluoride channel Fluc/FEX (TC 1.A.43) family.</text>
</comment>
<evidence type="ECO:0000256" key="11">
    <source>
        <dbReference type="HAMAP-Rule" id="MF_00454"/>
    </source>
</evidence>
<organism evidence="12 13">
    <name type="scientific">Urbifossiella limnaea</name>
    <dbReference type="NCBI Taxonomy" id="2528023"/>
    <lineage>
        <taxon>Bacteria</taxon>
        <taxon>Pseudomonadati</taxon>
        <taxon>Planctomycetota</taxon>
        <taxon>Planctomycetia</taxon>
        <taxon>Gemmatales</taxon>
        <taxon>Gemmataceae</taxon>
        <taxon>Urbifossiella</taxon>
    </lineage>
</organism>
<sequence length="131" mass="13646">MDWLTHPVVLLAVGGGAGANARFYLGRWVAEWQLRHGGVSFPWGTCVINVTGSALLGFLAAACLGSADPGRRAWYLLLGTGFCGGFTTFSTFSVEALDLIREERIGAAVVYVLGSVLAGLGAAALAMRAGR</sequence>
<dbReference type="GO" id="GO:0062054">
    <property type="term" value="F:fluoride channel activity"/>
    <property type="evidence" value="ECO:0007669"/>
    <property type="project" value="UniProtKB-UniRule"/>
</dbReference>
<evidence type="ECO:0000256" key="9">
    <source>
        <dbReference type="ARBA" id="ARBA00035120"/>
    </source>
</evidence>
<comment type="subcellular location">
    <subcellularLocation>
        <location evidence="1 11">Cell membrane</location>
        <topology evidence="1 11">Multi-pass membrane protein</topology>
    </subcellularLocation>
</comment>
<keyword evidence="7 11" id="KW-0472">Membrane</keyword>
<feature type="transmembrane region" description="Helical" evidence="11">
    <location>
        <begin position="74"/>
        <end position="93"/>
    </location>
</feature>
<evidence type="ECO:0000256" key="3">
    <source>
        <dbReference type="ARBA" id="ARBA00022519"/>
    </source>
</evidence>
<keyword evidence="13" id="KW-1185">Reference proteome</keyword>
<gene>
    <name evidence="11 12" type="primary">crcB</name>
    <name evidence="11" type="synonym">fluC</name>
    <name evidence="12" type="ORF">ETAA1_52370</name>
</gene>
<dbReference type="GO" id="GO:0140114">
    <property type="term" value="P:cellular detoxification of fluoride"/>
    <property type="evidence" value="ECO:0007669"/>
    <property type="project" value="UniProtKB-UniRule"/>
</dbReference>
<feature type="transmembrane region" description="Helical" evidence="11">
    <location>
        <begin position="42"/>
        <end position="62"/>
    </location>
</feature>
<feature type="binding site" evidence="11">
    <location>
        <position position="87"/>
    </location>
    <ligand>
        <name>Na(+)</name>
        <dbReference type="ChEBI" id="CHEBI:29101"/>
        <note>structural</note>
    </ligand>
</feature>
<dbReference type="NCBIfam" id="TIGR00494">
    <property type="entry name" value="crcB"/>
    <property type="match status" value="1"/>
</dbReference>
<dbReference type="HAMAP" id="MF_00454">
    <property type="entry name" value="FluC"/>
    <property type="match status" value="1"/>
</dbReference>
<dbReference type="Proteomes" id="UP000319576">
    <property type="component" value="Chromosome"/>
</dbReference>
<reference evidence="12 13" key="1">
    <citation type="submission" date="2019-02" db="EMBL/GenBank/DDBJ databases">
        <title>Deep-cultivation of Planctomycetes and their phenomic and genomic characterization uncovers novel biology.</title>
        <authorList>
            <person name="Wiegand S."/>
            <person name="Jogler M."/>
            <person name="Boedeker C."/>
            <person name="Pinto D."/>
            <person name="Vollmers J."/>
            <person name="Rivas-Marin E."/>
            <person name="Kohn T."/>
            <person name="Peeters S.H."/>
            <person name="Heuer A."/>
            <person name="Rast P."/>
            <person name="Oberbeckmann S."/>
            <person name="Bunk B."/>
            <person name="Jeske O."/>
            <person name="Meyerdierks A."/>
            <person name="Storesund J.E."/>
            <person name="Kallscheuer N."/>
            <person name="Luecker S."/>
            <person name="Lage O.M."/>
            <person name="Pohl T."/>
            <person name="Merkel B.J."/>
            <person name="Hornburger P."/>
            <person name="Mueller R.-W."/>
            <person name="Bruemmer F."/>
            <person name="Labrenz M."/>
            <person name="Spormann A.M."/>
            <person name="Op den Camp H."/>
            <person name="Overmann J."/>
            <person name="Amann R."/>
            <person name="Jetten M.S.M."/>
            <person name="Mascher T."/>
            <person name="Medema M.H."/>
            <person name="Devos D.P."/>
            <person name="Kaster A.-K."/>
            <person name="Ovreas L."/>
            <person name="Rohde M."/>
            <person name="Galperin M.Y."/>
            <person name="Jogler C."/>
        </authorList>
    </citation>
    <scope>NUCLEOTIDE SEQUENCE [LARGE SCALE GENOMIC DNA]</scope>
    <source>
        <strain evidence="12 13">ETA_A1</strain>
    </source>
</reference>
<evidence type="ECO:0000256" key="4">
    <source>
        <dbReference type="ARBA" id="ARBA00022692"/>
    </source>
</evidence>
<keyword evidence="5 11" id="KW-1133">Transmembrane helix</keyword>
<keyword evidence="8 11" id="KW-0407">Ion channel</keyword>
<evidence type="ECO:0000256" key="1">
    <source>
        <dbReference type="ARBA" id="ARBA00004651"/>
    </source>
</evidence>
<evidence type="ECO:0000256" key="6">
    <source>
        <dbReference type="ARBA" id="ARBA00023065"/>
    </source>
</evidence>
<dbReference type="RefSeq" id="WP_202920404.1">
    <property type="nucleotide sequence ID" value="NZ_CP036273.1"/>
</dbReference>
<evidence type="ECO:0000313" key="12">
    <source>
        <dbReference type="EMBL" id="QDU23245.1"/>
    </source>
</evidence>
<protein>
    <recommendedName>
        <fullName evidence="11">Fluoride-specific ion channel FluC</fullName>
    </recommendedName>
</protein>
<keyword evidence="4 11" id="KW-0812">Transmembrane</keyword>
<dbReference type="PANTHER" id="PTHR28259:SF1">
    <property type="entry name" value="FLUORIDE EXPORT PROTEIN 1-RELATED"/>
    <property type="match status" value="1"/>
</dbReference>
<dbReference type="Pfam" id="PF02537">
    <property type="entry name" value="CRCB"/>
    <property type="match status" value="1"/>
</dbReference>
<comment type="activity regulation">
    <text evidence="11">Na(+) is not transported, but it plays an essential structural role and its presence is essential for fluoride channel function.</text>
</comment>
<keyword evidence="3" id="KW-0997">Cell inner membrane</keyword>
<dbReference type="InterPro" id="IPR003691">
    <property type="entry name" value="FluC"/>
</dbReference>
<evidence type="ECO:0000256" key="10">
    <source>
        <dbReference type="ARBA" id="ARBA00035585"/>
    </source>
</evidence>
<proteinExistence type="inferred from homology"/>
<feature type="transmembrane region" description="Helical" evidence="11">
    <location>
        <begin position="105"/>
        <end position="127"/>
    </location>
</feature>
<accession>A0A517Y0G4</accession>
<comment type="function">
    <text evidence="11">Fluoride-specific ion channel. Important for reducing fluoride concentration in the cell, thus reducing its toxicity.</text>
</comment>
<evidence type="ECO:0000256" key="2">
    <source>
        <dbReference type="ARBA" id="ARBA00022475"/>
    </source>
</evidence>
<evidence type="ECO:0000256" key="8">
    <source>
        <dbReference type="ARBA" id="ARBA00023303"/>
    </source>
</evidence>
<keyword evidence="11" id="KW-0915">Sodium</keyword>
<keyword evidence="11" id="KW-0479">Metal-binding</keyword>
<keyword evidence="2 11" id="KW-1003">Cell membrane</keyword>
<dbReference type="AlphaFoldDB" id="A0A517Y0G4"/>
<keyword evidence="11" id="KW-0813">Transport</keyword>
<evidence type="ECO:0000256" key="5">
    <source>
        <dbReference type="ARBA" id="ARBA00022989"/>
    </source>
</evidence>
<name>A0A517Y0G4_9BACT</name>
<evidence type="ECO:0000313" key="13">
    <source>
        <dbReference type="Proteomes" id="UP000319576"/>
    </source>
</evidence>